<dbReference type="GO" id="GO:0016798">
    <property type="term" value="F:hydrolase activity, acting on glycosyl bonds"/>
    <property type="evidence" value="ECO:0007669"/>
    <property type="project" value="InterPro"/>
</dbReference>
<dbReference type="PANTHER" id="PTHR43143">
    <property type="entry name" value="METALLOPHOSPHOESTERASE, CALCINEURIN SUPERFAMILY"/>
    <property type="match status" value="1"/>
</dbReference>
<evidence type="ECO:0000256" key="2">
    <source>
        <dbReference type="SAM" id="SignalP"/>
    </source>
</evidence>
<feature type="domain" description="CBM-cenC" evidence="4">
    <location>
        <begin position="43"/>
        <end position="143"/>
    </location>
</feature>
<gene>
    <name evidence="5" type="ORF">AW736_18960</name>
</gene>
<evidence type="ECO:0000259" key="4">
    <source>
        <dbReference type="Pfam" id="PF02018"/>
    </source>
</evidence>
<keyword evidence="2" id="KW-0732">Signal</keyword>
<dbReference type="RefSeq" id="WP_068771868.1">
    <property type="nucleotide sequence ID" value="NZ_CP109796.1"/>
</dbReference>
<dbReference type="InterPro" id="IPR003305">
    <property type="entry name" value="CenC_carb-bd"/>
</dbReference>
<feature type="chain" id="PRO_5008088781" description="Calcineurin-like phosphoesterase domain-containing protein" evidence="2">
    <location>
        <begin position="23"/>
        <end position="652"/>
    </location>
</feature>
<reference evidence="5 6" key="1">
    <citation type="submission" date="2016-01" db="EMBL/GenBank/DDBJ databases">
        <title>High potential of lignocellulose degradation of a new Verrucomicrobia species.</title>
        <authorList>
            <person name="Wang Y."/>
            <person name="Shi Y."/>
            <person name="Qiu Z."/>
            <person name="Liu S."/>
            <person name="Yang H."/>
        </authorList>
    </citation>
    <scope>NUCLEOTIDE SEQUENCE [LARGE SCALE GENOMIC DNA]</scope>
    <source>
        <strain evidence="5 6">TSB47</strain>
    </source>
</reference>
<dbReference type="AlphaFoldDB" id="A0A178IF88"/>
<protein>
    <recommendedName>
        <fullName evidence="7">Calcineurin-like phosphoesterase domain-containing protein</fullName>
    </recommendedName>
</protein>
<dbReference type="OrthoDB" id="5241795at2"/>
<dbReference type="InterPro" id="IPR004843">
    <property type="entry name" value="Calcineurin-like_PHP"/>
</dbReference>
<dbReference type="Proteomes" id="UP000078486">
    <property type="component" value="Unassembled WGS sequence"/>
</dbReference>
<dbReference type="Gene3D" id="3.60.21.10">
    <property type="match status" value="1"/>
</dbReference>
<keyword evidence="6" id="KW-1185">Reference proteome</keyword>
<dbReference type="EMBL" id="LRRQ01000136">
    <property type="protein sequence ID" value="OAM88398.1"/>
    <property type="molecule type" value="Genomic_DNA"/>
</dbReference>
<name>A0A178IF88_9BACT</name>
<proteinExistence type="predicted"/>
<feature type="domain" description="Calcineurin-like phosphoesterase" evidence="3">
    <location>
        <begin position="356"/>
        <end position="571"/>
    </location>
</feature>
<dbReference type="PANTHER" id="PTHR43143:SF1">
    <property type="entry name" value="SERINE_THREONINE-PROTEIN PHOSPHATASE CPPED1"/>
    <property type="match status" value="1"/>
</dbReference>
<evidence type="ECO:0000256" key="1">
    <source>
        <dbReference type="ARBA" id="ARBA00022801"/>
    </source>
</evidence>
<feature type="signal peptide" evidence="2">
    <location>
        <begin position="1"/>
        <end position="22"/>
    </location>
</feature>
<dbReference type="SUPFAM" id="SSF56300">
    <property type="entry name" value="Metallo-dependent phosphatases"/>
    <property type="match status" value="1"/>
</dbReference>
<comment type="caution">
    <text evidence="5">The sequence shown here is derived from an EMBL/GenBank/DDBJ whole genome shotgun (WGS) entry which is preliminary data.</text>
</comment>
<sequence>MNSSLYKTALLLAALLPAAAPAATVVAAGFEKTLPPGANFNKLTADFDTTRARSGHSSLRIDSEPKADWGYLSFELDGKLDFTANYEFSVWVYTETDTKVSVYLSADDGTGERYTAVNGIGAIEPGKWCRLGGTLFTGDWRRQDREYRFIVRTRGTCWIDDLALRSGLPDTPAQVWPGLENALHSAADTRVSSLKPGGSLVLDARHAALAPDTARVETVLPPAASIVVPAEGLLVFAIDADDDLDLDGSLQLEPDADLRPGLRATVLAGDTVIAAPSVKAAPWQAVRVPRGSRTIFGAPAGLRGECPAATIPLEPFRLAKGRHYLAIAGPHIRTGGTFVRLELRAAPRPAEKPLHTFALLSDTHLGFNRREWRNTLLGSATGAELEAVLRRLKREGAAYAIIAGDLTDDGRRAQFEDLAAIVKRTALPVYGCIGNHDTSRDSRADIAAAIPKLFPSGPENTDYTFARPPLRFIVLDGSYYKDKNGGIQDHKDKYHETTTYRDGLSEWLRATLAADTVTPTVVVSHYPFYFHRGVSPVSGYDRGKPLLDKKLTDLIEAAPNVVATLSGHMHHNETAVRNGIANLQNPAFAEWPDAYRVFRVYKDRLEWEIRQIPNRGLIREGVIPETALLWQLSTDPGDLAGTILFPKNKNHK</sequence>
<dbReference type="InterPro" id="IPR008979">
    <property type="entry name" value="Galactose-bd-like_sf"/>
</dbReference>
<dbReference type="Gene3D" id="2.60.120.260">
    <property type="entry name" value="Galactose-binding domain-like"/>
    <property type="match status" value="1"/>
</dbReference>
<accession>A0A178IF88</accession>
<dbReference type="InterPro" id="IPR051918">
    <property type="entry name" value="STPP_CPPED1"/>
</dbReference>
<organism evidence="5 6">
    <name type="scientific">Termitidicoccus mucosus</name>
    <dbReference type="NCBI Taxonomy" id="1184151"/>
    <lineage>
        <taxon>Bacteria</taxon>
        <taxon>Pseudomonadati</taxon>
        <taxon>Verrucomicrobiota</taxon>
        <taxon>Opitutia</taxon>
        <taxon>Opitutales</taxon>
        <taxon>Opitutaceae</taxon>
        <taxon>Termitidicoccus</taxon>
    </lineage>
</organism>
<evidence type="ECO:0000259" key="3">
    <source>
        <dbReference type="Pfam" id="PF00149"/>
    </source>
</evidence>
<evidence type="ECO:0008006" key="7">
    <source>
        <dbReference type="Google" id="ProtNLM"/>
    </source>
</evidence>
<dbReference type="Pfam" id="PF02018">
    <property type="entry name" value="CBM_4_9"/>
    <property type="match status" value="1"/>
</dbReference>
<evidence type="ECO:0000313" key="5">
    <source>
        <dbReference type="EMBL" id="OAM88398.1"/>
    </source>
</evidence>
<dbReference type="SUPFAM" id="SSF49785">
    <property type="entry name" value="Galactose-binding domain-like"/>
    <property type="match status" value="1"/>
</dbReference>
<dbReference type="Pfam" id="PF00149">
    <property type="entry name" value="Metallophos"/>
    <property type="match status" value="1"/>
</dbReference>
<evidence type="ECO:0000313" key="6">
    <source>
        <dbReference type="Proteomes" id="UP000078486"/>
    </source>
</evidence>
<dbReference type="STRING" id="1184151.AW736_18960"/>
<dbReference type="InterPro" id="IPR029052">
    <property type="entry name" value="Metallo-depent_PP-like"/>
</dbReference>
<keyword evidence="1" id="KW-0378">Hydrolase</keyword>